<organism evidence="3 5">
    <name type="scientific">Cryobacterium roopkundense</name>
    <dbReference type="NCBI Taxonomy" id="1001240"/>
    <lineage>
        <taxon>Bacteria</taxon>
        <taxon>Bacillati</taxon>
        <taxon>Actinomycetota</taxon>
        <taxon>Actinomycetes</taxon>
        <taxon>Micrococcales</taxon>
        <taxon>Microbacteriaceae</taxon>
        <taxon>Cryobacterium</taxon>
    </lineage>
</organism>
<protein>
    <submittedName>
        <fullName evidence="4">Ribosomal protein S18 acetylase RimI-like enzyme</fullName>
    </submittedName>
</protein>
<dbReference type="OrthoDB" id="1706016at2"/>
<dbReference type="GO" id="GO:0005840">
    <property type="term" value="C:ribosome"/>
    <property type="evidence" value="ECO:0007669"/>
    <property type="project" value="UniProtKB-KW"/>
</dbReference>
<feature type="transmembrane region" description="Helical" evidence="1">
    <location>
        <begin position="12"/>
        <end position="30"/>
    </location>
</feature>
<keyword evidence="5" id="KW-1185">Reference proteome</keyword>
<dbReference type="InterPro" id="IPR016181">
    <property type="entry name" value="Acyl_CoA_acyltransferase"/>
</dbReference>
<keyword evidence="1" id="KW-1133">Transmembrane helix</keyword>
<evidence type="ECO:0000256" key="1">
    <source>
        <dbReference type="SAM" id="Phobius"/>
    </source>
</evidence>
<reference evidence="4 6" key="2">
    <citation type="submission" date="2020-08" db="EMBL/GenBank/DDBJ databases">
        <title>Sequencing the genomes of 1000 actinobacteria strains.</title>
        <authorList>
            <person name="Klenk H.-P."/>
        </authorList>
    </citation>
    <scope>NUCLEOTIDE SEQUENCE [LARGE SCALE GENOMIC DNA]</scope>
    <source>
        <strain evidence="4 6">DSM 21065</strain>
    </source>
</reference>
<evidence type="ECO:0000313" key="6">
    <source>
        <dbReference type="Proteomes" id="UP000561726"/>
    </source>
</evidence>
<dbReference type="Gene3D" id="3.40.630.30">
    <property type="match status" value="1"/>
</dbReference>
<dbReference type="SUPFAM" id="SSF55729">
    <property type="entry name" value="Acyl-CoA N-acyltransferases (Nat)"/>
    <property type="match status" value="1"/>
</dbReference>
<keyword evidence="1" id="KW-0472">Membrane</keyword>
<dbReference type="InterPro" id="IPR000182">
    <property type="entry name" value="GNAT_dom"/>
</dbReference>
<keyword evidence="1" id="KW-0812">Transmembrane</keyword>
<keyword evidence="4" id="KW-0689">Ribosomal protein</keyword>
<dbReference type="Proteomes" id="UP000561726">
    <property type="component" value="Unassembled WGS sequence"/>
</dbReference>
<proteinExistence type="predicted"/>
<evidence type="ECO:0000313" key="4">
    <source>
        <dbReference type="EMBL" id="MBB5640964.1"/>
    </source>
</evidence>
<sequence>MESFWNGTVGNVVVGLIGAAIVAALTYGLTRIRDAVIDRQFPVAGMYRSTFEDTVDGVAVHTKAIATLKQRGRKVWGPTTVINGERTWILDGRIAAGGRIHGRYTADGPHDEGLGGFFLELLSDGHLEGMWTGYDTENKLVSAGRYSFWPMMAMPIRRMATTDLDGTLSVLGNALGSRYVSRAELATYVGRNDRIAFVATGKDDQVYGAATSDLPAGASSVLELLPTDAQTRVLALIPELEFNRTGLLRSVAVSPKARGNSVGTSLVRASVEALWDMGATSILSIGWTDIDGCHIQGPLEAMGFAVQGDLEDFWGADSISKNYQCPTCGQPCSCTARIFLLSRV</sequence>
<dbReference type="GO" id="GO:0016747">
    <property type="term" value="F:acyltransferase activity, transferring groups other than amino-acyl groups"/>
    <property type="evidence" value="ECO:0007669"/>
    <property type="project" value="InterPro"/>
</dbReference>
<accession>A0A099J3C0</accession>
<evidence type="ECO:0000313" key="3">
    <source>
        <dbReference type="EMBL" id="KGJ71938.1"/>
    </source>
</evidence>
<dbReference type="CDD" id="cd04301">
    <property type="entry name" value="NAT_SF"/>
    <property type="match status" value="1"/>
</dbReference>
<dbReference type="RefSeq" id="WP_035839592.1">
    <property type="nucleotide sequence ID" value="NZ_JACHBQ010000001.1"/>
</dbReference>
<feature type="domain" description="N-acetyltransferase" evidence="2">
    <location>
        <begin position="154"/>
        <end position="324"/>
    </location>
</feature>
<dbReference type="Proteomes" id="UP000029864">
    <property type="component" value="Unassembled WGS sequence"/>
</dbReference>
<dbReference type="eggNOG" id="ENOG50334W7">
    <property type="taxonomic scope" value="Bacteria"/>
</dbReference>
<gene>
    <name evidence="4" type="ORF">BJ997_001512</name>
    <name evidence="3" type="ORF">GY21_18745</name>
</gene>
<comment type="caution">
    <text evidence="3">The sequence shown here is derived from an EMBL/GenBank/DDBJ whole genome shotgun (WGS) entry which is preliminary data.</text>
</comment>
<evidence type="ECO:0000313" key="5">
    <source>
        <dbReference type="Proteomes" id="UP000029864"/>
    </source>
</evidence>
<dbReference type="EMBL" id="JACHBQ010000001">
    <property type="protein sequence ID" value="MBB5640964.1"/>
    <property type="molecule type" value="Genomic_DNA"/>
</dbReference>
<evidence type="ECO:0000259" key="2">
    <source>
        <dbReference type="PROSITE" id="PS51186"/>
    </source>
</evidence>
<keyword evidence="4" id="KW-0687">Ribonucleoprotein</keyword>
<dbReference type="AlphaFoldDB" id="A0A099J3C0"/>
<dbReference type="PROSITE" id="PS51186">
    <property type="entry name" value="GNAT"/>
    <property type="match status" value="1"/>
</dbReference>
<dbReference type="EMBL" id="JPXF01000113">
    <property type="protein sequence ID" value="KGJ71938.1"/>
    <property type="molecule type" value="Genomic_DNA"/>
</dbReference>
<reference evidence="3 5" key="1">
    <citation type="submission" date="2014-08" db="EMBL/GenBank/DDBJ databases">
        <authorList>
            <person name="Sisinthy S."/>
        </authorList>
    </citation>
    <scope>NUCLEOTIDE SEQUENCE [LARGE SCALE GENOMIC DNA]</scope>
    <source>
        <strain evidence="3 5">RuG17</strain>
    </source>
</reference>
<dbReference type="Pfam" id="PF00583">
    <property type="entry name" value="Acetyltransf_1"/>
    <property type="match status" value="1"/>
</dbReference>
<name>A0A099J3C0_9MICO</name>